<gene>
    <name evidence="1" type="ORF">EI981_23455</name>
</gene>
<proteinExistence type="predicted"/>
<dbReference type="EMBL" id="CP034346">
    <property type="protein sequence ID" value="AZS17112.1"/>
    <property type="molecule type" value="Genomic_DNA"/>
</dbReference>
<sequence>MSILRLNSVEHGAIDSRFIQAFDLELCNLGSEGFEMLITVYTPQGLLYRGLYYLAQEVSVIIPRITTQFSPFQLIMVTNINKYDTTAVTVRAWNGVHPVAIFTQEEAIRTN</sequence>
<protein>
    <submittedName>
        <fullName evidence="1">Uncharacterized protein</fullName>
    </submittedName>
</protein>
<reference evidence="2" key="1">
    <citation type="submission" date="2018-12" db="EMBL/GenBank/DDBJ databases">
        <title>Complete genome sequence of Paenibacillus sp. MBLB1234.</title>
        <authorList>
            <person name="Nam Y.-D."/>
            <person name="Kang J."/>
            <person name="Chung W.-H."/>
            <person name="Park Y.S."/>
        </authorList>
    </citation>
    <scope>NUCLEOTIDE SEQUENCE [LARGE SCALE GENOMIC DNA]</scope>
    <source>
        <strain evidence="2">MBLB1234</strain>
    </source>
</reference>
<dbReference type="KEGG" id="plut:EI981_23455"/>
<dbReference type="Proteomes" id="UP000270678">
    <property type="component" value="Chromosome"/>
</dbReference>
<keyword evidence="2" id="KW-1185">Reference proteome</keyword>
<accession>A0A3Q9IE46</accession>
<dbReference type="RefSeq" id="WP_127002365.1">
    <property type="nucleotide sequence ID" value="NZ_CP034346.1"/>
</dbReference>
<evidence type="ECO:0000313" key="2">
    <source>
        <dbReference type="Proteomes" id="UP000270678"/>
    </source>
</evidence>
<evidence type="ECO:0000313" key="1">
    <source>
        <dbReference type="EMBL" id="AZS17112.1"/>
    </source>
</evidence>
<dbReference type="AlphaFoldDB" id="A0A3Q9IE46"/>
<organism evidence="1 2">
    <name type="scientific">Paenibacillus lutimineralis</name>
    <dbReference type="NCBI Taxonomy" id="2707005"/>
    <lineage>
        <taxon>Bacteria</taxon>
        <taxon>Bacillati</taxon>
        <taxon>Bacillota</taxon>
        <taxon>Bacilli</taxon>
        <taxon>Bacillales</taxon>
        <taxon>Paenibacillaceae</taxon>
        <taxon>Paenibacillus</taxon>
    </lineage>
</organism>
<name>A0A3Q9IE46_9BACL</name>
<dbReference type="OrthoDB" id="2659446at2"/>